<name>A0A3P7N9W5_DIBLA</name>
<dbReference type="Proteomes" id="UP000281553">
    <property type="component" value="Unassembled WGS sequence"/>
</dbReference>
<dbReference type="AlphaFoldDB" id="A0A3P7N9W5"/>
<accession>A0A3P7N9W5</accession>
<evidence type="ECO:0000313" key="3">
    <source>
        <dbReference type="Proteomes" id="UP000281553"/>
    </source>
</evidence>
<keyword evidence="3" id="KW-1185">Reference proteome</keyword>
<sequence>MNKMELSNLQVALNNEIRERELAQQQLRDLEQQVDELNKRCFWLALEKAANAVSRLAFLKPGEGEEC</sequence>
<gene>
    <name evidence="2" type="ORF">DILT_LOCUS17151</name>
</gene>
<dbReference type="OrthoDB" id="2156623at2759"/>
<keyword evidence="1" id="KW-0175">Coiled coil</keyword>
<proteinExistence type="predicted"/>
<evidence type="ECO:0000313" key="2">
    <source>
        <dbReference type="EMBL" id="VDN36840.1"/>
    </source>
</evidence>
<evidence type="ECO:0000256" key="1">
    <source>
        <dbReference type="SAM" id="Coils"/>
    </source>
</evidence>
<feature type="coiled-coil region" evidence="1">
    <location>
        <begin position="6"/>
        <end position="40"/>
    </location>
</feature>
<reference evidence="2 3" key="1">
    <citation type="submission" date="2018-11" db="EMBL/GenBank/DDBJ databases">
        <authorList>
            <consortium name="Pathogen Informatics"/>
        </authorList>
    </citation>
    <scope>NUCLEOTIDE SEQUENCE [LARGE SCALE GENOMIC DNA]</scope>
</reference>
<organism evidence="2 3">
    <name type="scientific">Dibothriocephalus latus</name>
    <name type="common">Fish tapeworm</name>
    <name type="synonym">Diphyllobothrium latum</name>
    <dbReference type="NCBI Taxonomy" id="60516"/>
    <lineage>
        <taxon>Eukaryota</taxon>
        <taxon>Metazoa</taxon>
        <taxon>Spiralia</taxon>
        <taxon>Lophotrochozoa</taxon>
        <taxon>Platyhelminthes</taxon>
        <taxon>Cestoda</taxon>
        <taxon>Eucestoda</taxon>
        <taxon>Diphyllobothriidea</taxon>
        <taxon>Diphyllobothriidae</taxon>
        <taxon>Dibothriocephalus</taxon>
    </lineage>
</organism>
<protein>
    <submittedName>
        <fullName evidence="2">Uncharacterized protein</fullName>
    </submittedName>
</protein>
<feature type="non-terminal residue" evidence="2">
    <location>
        <position position="67"/>
    </location>
</feature>
<dbReference type="EMBL" id="UYRU01089663">
    <property type="protein sequence ID" value="VDN36840.1"/>
    <property type="molecule type" value="Genomic_DNA"/>
</dbReference>